<evidence type="ECO:0000313" key="2">
    <source>
        <dbReference type="Proteomes" id="UP000223025"/>
    </source>
</evidence>
<dbReference type="GeneID" id="40088233"/>
<protein>
    <submittedName>
        <fullName evidence="1">Uncharacterized protein</fullName>
    </submittedName>
</protein>
<dbReference type="KEGG" id="vg:40088233"/>
<dbReference type="Proteomes" id="UP000223025">
    <property type="component" value="Segment"/>
</dbReference>
<evidence type="ECO:0000313" key="1">
    <source>
        <dbReference type="EMBL" id="AUZ95012.1"/>
    </source>
</evidence>
<organism evidence="1 2">
    <name type="scientific">Agrobacterium phage Atu_ph07</name>
    <dbReference type="NCBI Taxonomy" id="2024264"/>
    <lineage>
        <taxon>Viruses</taxon>
        <taxon>Duplodnaviria</taxon>
        <taxon>Heunggongvirae</taxon>
        <taxon>Uroviricota</taxon>
        <taxon>Caudoviricetes</taxon>
        <taxon>Polybotosvirus</taxon>
        <taxon>Polybotosvirus Atuph07</taxon>
    </lineage>
</organism>
<keyword evidence="2" id="KW-1185">Reference proteome</keyword>
<proteinExistence type="predicted"/>
<dbReference type="EMBL" id="MF403008">
    <property type="protein sequence ID" value="AUZ95012.1"/>
    <property type="molecule type" value="Genomic_DNA"/>
</dbReference>
<dbReference type="RefSeq" id="YP_009611895.1">
    <property type="nucleotide sequence ID" value="NC_042013.1"/>
</dbReference>
<sequence length="397" mass="46645">MIKINLMCYIAPDIQYCIDSLMEFKTLPPDVYAWLIWFNEDTNGLIDSYDNSRETLDQTISGQSIWLEEKYIEWQKNAPVEHVAFCLAYAVFNRPKNIRHELRELVGQLAIPESSFVRDMPRAIKKNGIHIYNPYDELKRNERYFSFWDRIERQWNEFEHKDTIREFKITHEYKRSTQTPSQVQIPVPKKTEIKKETKKALKRSAKLFETYAGDGSTGLFLSGEEIRITGKKYIFVLKKTSSVTMSHGACSTTVLDATTGNFIAKICVYSPNVTVFDHMVSIIFHCKAGMEDLIIKESNVMTCADYSKLPEEKRVVITQRQTDRNLIEQKAEKLHNRMFEKLFKKNATRFIRKFDRVNELDITMTNLFGNQEQLVYPDYQDLLENVRLNLIEVDYED</sequence>
<name>A0A2L0UZL2_9CAUD</name>
<reference evidence="1 2" key="1">
    <citation type="submission" date="2017-06" db="EMBL/GenBank/DDBJ databases">
        <authorList>
            <person name="Kim H.J."/>
            <person name="Triplett B.A."/>
        </authorList>
    </citation>
    <scope>NUCLEOTIDE SEQUENCE [LARGE SCALE GENOMIC DNA]</scope>
</reference>
<accession>A0A2L0UZL2</accession>